<dbReference type="InterPro" id="IPR003018">
    <property type="entry name" value="GAF"/>
</dbReference>
<organism evidence="4 5">
    <name type="scientific">Spongiactinospora gelatinilytica</name>
    <dbReference type="NCBI Taxonomy" id="2666298"/>
    <lineage>
        <taxon>Bacteria</taxon>
        <taxon>Bacillati</taxon>
        <taxon>Actinomycetota</taxon>
        <taxon>Actinomycetes</taxon>
        <taxon>Streptosporangiales</taxon>
        <taxon>Streptosporangiaceae</taxon>
        <taxon>Spongiactinospora</taxon>
    </lineage>
</organism>
<dbReference type="InterPro" id="IPR005561">
    <property type="entry name" value="ANTAR"/>
</dbReference>
<gene>
    <name evidence="4" type="ORF">C1I98_21685</name>
</gene>
<feature type="domain" description="ANTAR" evidence="3">
    <location>
        <begin position="168"/>
        <end position="229"/>
    </location>
</feature>
<dbReference type="Gene3D" id="3.30.450.40">
    <property type="match status" value="1"/>
</dbReference>
<dbReference type="SMART" id="SM01012">
    <property type="entry name" value="ANTAR"/>
    <property type="match status" value="1"/>
</dbReference>
<protein>
    <recommendedName>
        <fullName evidence="3">ANTAR domain-containing protein</fullName>
    </recommendedName>
</protein>
<evidence type="ECO:0000259" key="3">
    <source>
        <dbReference type="PROSITE" id="PS50921"/>
    </source>
</evidence>
<dbReference type="InterPro" id="IPR036388">
    <property type="entry name" value="WH-like_DNA-bd_sf"/>
</dbReference>
<dbReference type="Pfam" id="PF13185">
    <property type="entry name" value="GAF_2"/>
    <property type="match status" value="1"/>
</dbReference>
<keyword evidence="5" id="KW-1185">Reference proteome</keyword>
<dbReference type="Pfam" id="PF03861">
    <property type="entry name" value="ANTAR"/>
    <property type="match status" value="1"/>
</dbReference>
<dbReference type="InterPro" id="IPR012074">
    <property type="entry name" value="GAF_ANTAR"/>
</dbReference>
<dbReference type="SMART" id="SM00065">
    <property type="entry name" value="GAF"/>
    <property type="match status" value="1"/>
</dbReference>
<dbReference type="PIRSF" id="PIRSF036625">
    <property type="entry name" value="GAF_ANTAR"/>
    <property type="match status" value="1"/>
</dbReference>
<dbReference type="PROSITE" id="PS50921">
    <property type="entry name" value="ANTAR"/>
    <property type="match status" value="1"/>
</dbReference>
<dbReference type="InterPro" id="IPR029016">
    <property type="entry name" value="GAF-like_dom_sf"/>
</dbReference>
<dbReference type="Proteomes" id="UP000248544">
    <property type="component" value="Unassembled WGS sequence"/>
</dbReference>
<comment type="caution">
    <text evidence="4">The sequence shown here is derived from an EMBL/GenBank/DDBJ whole genome shotgun (WGS) entry which is preliminary data.</text>
</comment>
<reference evidence="4 5" key="1">
    <citation type="submission" date="2018-01" db="EMBL/GenBank/DDBJ databases">
        <title>Draft genome sequence of Sphaerisporangium sp. 7K107.</title>
        <authorList>
            <person name="Sahin N."/>
            <person name="Saygin H."/>
            <person name="Ay H."/>
        </authorList>
    </citation>
    <scope>NUCLEOTIDE SEQUENCE [LARGE SCALE GENOMIC DNA]</scope>
    <source>
        <strain evidence="4 5">7K107</strain>
    </source>
</reference>
<evidence type="ECO:0000256" key="2">
    <source>
        <dbReference type="ARBA" id="ARBA00023163"/>
    </source>
</evidence>
<dbReference type="RefSeq" id="WP_111169270.1">
    <property type="nucleotide sequence ID" value="NZ_POUA01000178.1"/>
</dbReference>
<dbReference type="AlphaFoldDB" id="A0A2W2FZS4"/>
<evidence type="ECO:0000313" key="4">
    <source>
        <dbReference type="EMBL" id="PZG41203.1"/>
    </source>
</evidence>
<proteinExistence type="predicted"/>
<name>A0A2W2FZS4_9ACTN</name>
<dbReference type="EMBL" id="POUA01000178">
    <property type="protein sequence ID" value="PZG41203.1"/>
    <property type="molecule type" value="Genomic_DNA"/>
</dbReference>
<accession>A0A2W2FZS4</accession>
<dbReference type="Gene3D" id="1.10.10.10">
    <property type="entry name" value="Winged helix-like DNA-binding domain superfamily/Winged helix DNA-binding domain"/>
    <property type="match status" value="1"/>
</dbReference>
<keyword evidence="2" id="KW-0804">Transcription</keyword>
<dbReference type="SUPFAM" id="SSF55781">
    <property type="entry name" value="GAF domain-like"/>
    <property type="match status" value="1"/>
</dbReference>
<keyword evidence="1" id="KW-0805">Transcription regulation</keyword>
<evidence type="ECO:0000256" key="1">
    <source>
        <dbReference type="ARBA" id="ARBA00023015"/>
    </source>
</evidence>
<sequence length="240" mass="25609">MDGSGLISPALAGELAALARVSDDTSSESVLRGLTETLVRGISGCSGGSAELWRSERVLLSASHSELIVLAESEDTLNESPAREARSTGAPVLVPDVLSDRRWARYAGMATRCGVRSVLVIPITVESAMLVVALYSVRPGVFRANAVAPLAGMLADQVTVALRNVWDFDEVRTDAAQMHEALAGRAVIDQAKGIIMQASGCSAEAAFDELRRVSQHHQIKVVELARLLVSEHQRNERPAS</sequence>
<dbReference type="GO" id="GO:0003723">
    <property type="term" value="F:RNA binding"/>
    <property type="evidence" value="ECO:0007669"/>
    <property type="project" value="InterPro"/>
</dbReference>
<evidence type="ECO:0000313" key="5">
    <source>
        <dbReference type="Proteomes" id="UP000248544"/>
    </source>
</evidence>